<proteinExistence type="predicted"/>
<accession>A0A368YHD7</accession>
<evidence type="ECO:0000313" key="2">
    <source>
        <dbReference type="Proteomes" id="UP000253345"/>
    </source>
</evidence>
<organism evidence="1 2">
    <name type="scientific">Paracoccus lutimaris</name>
    <dbReference type="NCBI Taxonomy" id="1490030"/>
    <lineage>
        <taxon>Bacteria</taxon>
        <taxon>Pseudomonadati</taxon>
        <taxon>Pseudomonadota</taxon>
        <taxon>Alphaproteobacteria</taxon>
        <taxon>Rhodobacterales</taxon>
        <taxon>Paracoccaceae</taxon>
        <taxon>Paracoccus</taxon>
    </lineage>
</organism>
<dbReference type="EMBL" id="QPJL01000024">
    <property type="protein sequence ID" value="RCW79643.1"/>
    <property type="molecule type" value="Genomic_DNA"/>
</dbReference>
<dbReference type="Proteomes" id="UP000253345">
    <property type="component" value="Unassembled WGS sequence"/>
</dbReference>
<protein>
    <submittedName>
        <fullName evidence="1">Succinoglycan biosynthesis protein ExoL</fullName>
    </submittedName>
</protein>
<name>A0A368YHD7_9RHOB</name>
<reference evidence="1 2" key="1">
    <citation type="submission" date="2018-07" db="EMBL/GenBank/DDBJ databases">
        <title>Genomic Encyclopedia of Type Strains, Phase III (KMG-III): the genomes of soil and plant-associated and newly described type strains.</title>
        <authorList>
            <person name="Whitman W."/>
        </authorList>
    </citation>
    <scope>NUCLEOTIDE SEQUENCE [LARGE SCALE GENOMIC DNA]</scope>
    <source>
        <strain evidence="1 2">CECT 8525</strain>
    </source>
</reference>
<comment type="caution">
    <text evidence="1">The sequence shown here is derived from an EMBL/GenBank/DDBJ whole genome shotgun (WGS) entry which is preliminary data.</text>
</comment>
<keyword evidence="2" id="KW-1185">Reference proteome</keyword>
<dbReference type="Gene3D" id="3.40.50.2000">
    <property type="entry name" value="Glycogen Phosphorylase B"/>
    <property type="match status" value="1"/>
</dbReference>
<sequence>MSGGQPEVPVDGLPVAVFGFDIAEAAQIRRIRSLIALGCKVTSFCQRREGGADFTPEWHNVDLGLVRHKDIRGRALGAVSAVGRAMRGWRQLADAQMVLARNLDLALIALAARRLAALRAGRSAAPLVYECLDIHDLMTRPDRVGGVMRRAERHVLSQSALLVVSSPGFVQNYFAPVQDYIGPTALVENKLWLGLEPGLRPARPTPAERPADAPLTIGLVGSIRCQASVELLMRTADLMGDRLRVRISGALHEHSLSGFHEALAARGNVEWTGPYAYPQGLAQAYAGCDLVWAQDMWQRGTNSDWLLPNRIYEASWCGCPSVGLADTQTGARIASDGLGWTIARPAPDHLAALLDRLTPAQLARQRGALLARPECDFVQDARDVLPILAPALSRLAGRGPLLPGEARQVAG</sequence>
<dbReference type="AlphaFoldDB" id="A0A368YHD7"/>
<evidence type="ECO:0000313" key="1">
    <source>
        <dbReference type="EMBL" id="RCW79643.1"/>
    </source>
</evidence>
<gene>
    <name evidence="1" type="ORF">DFP89_12435</name>
</gene>
<dbReference type="SUPFAM" id="SSF53756">
    <property type="entry name" value="UDP-Glycosyltransferase/glycogen phosphorylase"/>
    <property type="match status" value="1"/>
</dbReference>
<dbReference type="RefSeq" id="WP_181870369.1">
    <property type="nucleotide sequence ID" value="NZ_QPJL01000024.1"/>
</dbReference>